<evidence type="ECO:0000256" key="6">
    <source>
        <dbReference type="ARBA" id="ARBA00022840"/>
    </source>
</evidence>
<dbReference type="SMART" id="SM00129">
    <property type="entry name" value="KISc"/>
    <property type="match status" value="1"/>
</dbReference>
<feature type="region of interest" description="Disordered" evidence="12">
    <location>
        <begin position="494"/>
        <end position="513"/>
    </location>
</feature>
<evidence type="ECO:0000259" key="13">
    <source>
        <dbReference type="PROSITE" id="PS50067"/>
    </source>
</evidence>
<name>A0AAD9XUX8_COLKA</name>
<feature type="compositionally biased region" description="Polar residues" evidence="12">
    <location>
        <begin position="425"/>
        <end position="440"/>
    </location>
</feature>
<evidence type="ECO:0000256" key="7">
    <source>
        <dbReference type="ARBA" id="ARBA00023054"/>
    </source>
</evidence>
<feature type="region of interest" description="Disordered" evidence="12">
    <location>
        <begin position="709"/>
        <end position="738"/>
    </location>
</feature>
<dbReference type="GO" id="GO:0008569">
    <property type="term" value="F:minus-end-directed microtubule motor activity"/>
    <property type="evidence" value="ECO:0007669"/>
    <property type="project" value="UniProtKB-ARBA"/>
</dbReference>
<evidence type="ECO:0000256" key="12">
    <source>
        <dbReference type="SAM" id="MobiDB-lite"/>
    </source>
</evidence>
<evidence type="ECO:0000256" key="2">
    <source>
        <dbReference type="ARBA" id="ARBA00010899"/>
    </source>
</evidence>
<dbReference type="Gene3D" id="3.40.850.10">
    <property type="entry name" value="Kinesin motor domain"/>
    <property type="match status" value="1"/>
</dbReference>
<evidence type="ECO:0000313" key="14">
    <source>
        <dbReference type="EMBL" id="KAK2728376.1"/>
    </source>
</evidence>
<feature type="compositionally biased region" description="Low complexity" evidence="12">
    <location>
        <begin position="45"/>
        <end position="56"/>
    </location>
</feature>
<proteinExistence type="inferred from homology"/>
<feature type="region of interest" description="Disordered" evidence="12">
    <location>
        <begin position="526"/>
        <end position="600"/>
    </location>
</feature>
<keyword evidence="15" id="KW-1185">Reference proteome</keyword>
<evidence type="ECO:0000256" key="8">
    <source>
        <dbReference type="ARBA" id="ARBA00023175"/>
    </source>
</evidence>
<dbReference type="PRINTS" id="PR00380">
    <property type="entry name" value="KINESINHEAVY"/>
</dbReference>
<dbReference type="GO" id="GO:0005524">
    <property type="term" value="F:ATP binding"/>
    <property type="evidence" value="ECO:0007669"/>
    <property type="project" value="UniProtKB-UniRule"/>
</dbReference>
<dbReference type="InterPro" id="IPR001752">
    <property type="entry name" value="Kinesin_motor_dom"/>
</dbReference>
<evidence type="ECO:0000256" key="4">
    <source>
        <dbReference type="ARBA" id="ARBA00022701"/>
    </source>
</evidence>
<keyword evidence="5 10" id="KW-0547">Nucleotide-binding</keyword>
<keyword evidence="7 11" id="KW-0175">Coiled coil</keyword>
<comment type="similarity">
    <text evidence="2">Belongs to the TRAFAC class myosin-kinesin ATPase superfamily. Kinesin family. KIN-14 subfamily.</text>
</comment>
<dbReference type="PROSITE" id="PS00411">
    <property type="entry name" value="KINESIN_MOTOR_1"/>
    <property type="match status" value="1"/>
</dbReference>
<dbReference type="GO" id="GO:0008017">
    <property type="term" value="F:microtubule binding"/>
    <property type="evidence" value="ECO:0007669"/>
    <property type="project" value="InterPro"/>
</dbReference>
<feature type="binding site" evidence="10">
    <location>
        <begin position="1009"/>
        <end position="1016"/>
    </location>
    <ligand>
        <name>ATP</name>
        <dbReference type="ChEBI" id="CHEBI:30616"/>
    </ligand>
</feature>
<dbReference type="InterPro" id="IPR036961">
    <property type="entry name" value="Kinesin_motor_dom_sf"/>
</dbReference>
<keyword evidence="9" id="KW-0206">Cytoskeleton</keyword>
<protein>
    <submittedName>
        <fullName evidence="14">Kinesin family protein</fullName>
    </submittedName>
</protein>
<comment type="caution">
    <text evidence="14">The sequence shown here is derived from an EMBL/GenBank/DDBJ whole genome shotgun (WGS) entry which is preliminary data.</text>
</comment>
<evidence type="ECO:0000313" key="15">
    <source>
        <dbReference type="Proteomes" id="UP001281614"/>
    </source>
</evidence>
<feature type="region of interest" description="Disordered" evidence="12">
    <location>
        <begin position="1"/>
        <end position="152"/>
    </location>
</feature>
<dbReference type="AlphaFoldDB" id="A0AAD9XUX8"/>
<dbReference type="FunFam" id="3.40.850.10:FF:000065">
    <property type="entry name" value="Kinesin-like protein"/>
    <property type="match status" value="1"/>
</dbReference>
<feature type="coiled-coil region" evidence="11">
    <location>
        <begin position="876"/>
        <end position="903"/>
    </location>
</feature>
<dbReference type="PANTHER" id="PTHR47972:SF45">
    <property type="entry name" value="PROTEIN CLARET SEGREGATIONAL"/>
    <property type="match status" value="1"/>
</dbReference>
<feature type="compositionally biased region" description="Low complexity" evidence="12">
    <location>
        <begin position="105"/>
        <end position="114"/>
    </location>
</feature>
<dbReference type="EMBL" id="VYYT01000882">
    <property type="protein sequence ID" value="KAK2728376.1"/>
    <property type="molecule type" value="Genomic_DNA"/>
</dbReference>
<evidence type="ECO:0000256" key="3">
    <source>
        <dbReference type="ARBA" id="ARBA00022490"/>
    </source>
</evidence>
<feature type="compositionally biased region" description="Low complexity" evidence="12">
    <location>
        <begin position="548"/>
        <end position="558"/>
    </location>
</feature>
<evidence type="ECO:0000256" key="1">
    <source>
        <dbReference type="ARBA" id="ARBA00004245"/>
    </source>
</evidence>
<evidence type="ECO:0000256" key="10">
    <source>
        <dbReference type="PROSITE-ProRule" id="PRU00283"/>
    </source>
</evidence>
<evidence type="ECO:0000256" key="9">
    <source>
        <dbReference type="ARBA" id="ARBA00023212"/>
    </source>
</evidence>
<sequence>MAKQQHQFRTSVIRPPSALPRPGTSMSHSSSIHPGGLSEMSDAQNNSRTMNNNSSMIPPPSSAKVGSLVDLKRHVPQPAQISDPKRGKTLAQRAGEYPSRDAAHSTHPSTAAAAGHNASGLTRAGSVRGQTLSSVSKSPPQTHTPVWTGLDSTPVVTRRSEMGPSSFFFSALSSRPRPGHVPPPFPTVLQPTLLKSSPLPLFATPTPCEPSSTFECPLHDPPRAGSDVAMELCATSVDVDVLRIAHWICVHLYRASRRALRTIICVAPRLSTLPGLLFALSLHWDHTDVRHPGLHQERQLTMIRLDSRRQLQPLQPLPPGPGPTYFRTTSGRFQLCLGSQSDNGSSRGVRLLVDAEVHQATTEACITDITDDIGDRDDMLSFRNPASNALARHNSTSSTTSRYGSNNNFSASVGPATRQRHERSQSSLGNSRSVHAQSVSGHPRARNANTARPRTAIGNRIEDECDGPMAQQHGTTSQFRQLNFQRTFEFPHNTSRHAIPAPHQMNHQSRREVSLTSRFGALSIKDDASSDSAQDEDQVVFSQENSVSSATTTASSAAQMDNVTMRSPRKLAMKPPDLSPKKRHASRMTDPATPSPDSKRVRADMKVFQEAIMSTIKESRSPARSPSPSKLMFLTKDSNTTQFAAWDVEGRLGELDSQFKKVQDSMNSMISDKELMDERVEMYKKRISELETERDKFADRNESLHSELNSMREQVSKLTIESETEKRSHKYELEDEARKRRHEVEQLRRELRDEVARQEKSQSEALAALERHYKVMMEDERVKQGKEIEHLRMRLGNEQQDLHLNLQKKDREVSEMRAVIEGLKGDLDREQSLKKGLEATITELSSSTHQLQGRINSLTGQVDYLQSDSKAQSDSYTQMEARLQDALEQAELAKEKLIKEETERRILFNKYQELKGNIRVMCRVRPVLSAAEGAPAQVAYPDDKTSAEIALAGPEEMNSITGKATRKNYNFEFDRVFDPKAQNQDVFDEISQLVQSALDGYNVCIFCYGQTGSGKTHTMSSQDGMIPRATHMIYDTVNKLKEKSWTYKMEGSFIEVYNEELNDLLTEGKGRKLEIRHDDVRKQTTVVNCKSVSLDSADTVEMMLDEAQKNRSVAATKANERSSRSHSVFILKLVGFNSATGERCEGTLNLVDLAGSERLKHSQVEGDRMKETQNINKSLSCLGDVIEALGRGSGHIPYRNSKLTHLLQYSLGGNSKTLMFVMVSPLETHLKETLTSLRFATKGHNTHIGTAKATKKA</sequence>
<accession>A0AAD9XUX8</accession>
<dbReference type="InterPro" id="IPR027640">
    <property type="entry name" value="Kinesin-like_fam"/>
</dbReference>
<keyword evidence="6 10" id="KW-0067">ATP-binding</keyword>
<keyword evidence="8 10" id="KW-0505">Motor protein</keyword>
<feature type="compositionally biased region" description="Polar residues" evidence="12">
    <location>
        <begin position="709"/>
        <end position="721"/>
    </location>
</feature>
<feature type="compositionally biased region" description="Polar residues" evidence="12">
    <location>
        <begin position="128"/>
        <end position="152"/>
    </location>
</feature>
<feature type="region of interest" description="Disordered" evidence="12">
    <location>
        <begin position="390"/>
        <end position="455"/>
    </location>
</feature>
<dbReference type="Proteomes" id="UP001281614">
    <property type="component" value="Unassembled WGS sequence"/>
</dbReference>
<organism evidence="14 15">
    <name type="scientific">Colletotrichum kahawae</name>
    <name type="common">Coffee berry disease fungus</name>
    <dbReference type="NCBI Taxonomy" id="34407"/>
    <lineage>
        <taxon>Eukaryota</taxon>
        <taxon>Fungi</taxon>
        <taxon>Dikarya</taxon>
        <taxon>Ascomycota</taxon>
        <taxon>Pezizomycotina</taxon>
        <taxon>Sordariomycetes</taxon>
        <taxon>Hypocreomycetidae</taxon>
        <taxon>Glomerellales</taxon>
        <taxon>Glomerellaceae</taxon>
        <taxon>Colletotrichum</taxon>
        <taxon>Colletotrichum gloeosporioides species complex</taxon>
    </lineage>
</organism>
<keyword evidence="3" id="KW-0963">Cytoplasm</keyword>
<dbReference type="CDD" id="cd01366">
    <property type="entry name" value="KISc_C_terminal"/>
    <property type="match status" value="1"/>
</dbReference>
<dbReference type="PROSITE" id="PS50067">
    <property type="entry name" value="KINESIN_MOTOR_2"/>
    <property type="match status" value="1"/>
</dbReference>
<feature type="compositionally biased region" description="Polar residues" evidence="12">
    <location>
        <begin position="393"/>
        <end position="411"/>
    </location>
</feature>
<dbReference type="InterPro" id="IPR019821">
    <property type="entry name" value="Kinesin_motor_CS"/>
</dbReference>
<dbReference type="Pfam" id="PF00225">
    <property type="entry name" value="Kinesin"/>
    <property type="match status" value="1"/>
</dbReference>
<evidence type="ECO:0000256" key="11">
    <source>
        <dbReference type="SAM" id="Coils"/>
    </source>
</evidence>
<feature type="domain" description="Kinesin motor" evidence="13">
    <location>
        <begin position="917"/>
        <end position="1246"/>
    </location>
</feature>
<keyword evidence="4" id="KW-0493">Microtubule</keyword>
<dbReference type="InterPro" id="IPR027417">
    <property type="entry name" value="P-loop_NTPase"/>
</dbReference>
<dbReference type="PANTHER" id="PTHR47972">
    <property type="entry name" value="KINESIN-LIKE PROTEIN KLP-3"/>
    <property type="match status" value="1"/>
</dbReference>
<feature type="compositionally biased region" description="Polar residues" evidence="12">
    <location>
        <begin position="1"/>
        <end position="10"/>
    </location>
</feature>
<comment type="subcellular location">
    <subcellularLocation>
        <location evidence="1">Cytoplasm</location>
        <location evidence="1">Cytoskeleton</location>
    </subcellularLocation>
</comment>
<feature type="compositionally biased region" description="Basic and acidic residues" evidence="12">
    <location>
        <begin position="723"/>
        <end position="738"/>
    </location>
</feature>
<reference evidence="14" key="1">
    <citation type="submission" date="2023-02" db="EMBL/GenBank/DDBJ databases">
        <title>Colletotrichum kahawae CIFC_Que2 genome sequencing and assembly.</title>
        <authorList>
            <person name="Baroncelli R."/>
        </authorList>
    </citation>
    <scope>NUCLEOTIDE SEQUENCE</scope>
    <source>
        <strain evidence="14">CIFC_Que2</strain>
    </source>
</reference>
<feature type="compositionally biased region" description="Low complexity" evidence="12">
    <location>
        <begin position="446"/>
        <end position="455"/>
    </location>
</feature>
<dbReference type="GO" id="GO:0007018">
    <property type="term" value="P:microtubule-based movement"/>
    <property type="evidence" value="ECO:0007669"/>
    <property type="project" value="InterPro"/>
</dbReference>
<dbReference type="SUPFAM" id="SSF52540">
    <property type="entry name" value="P-loop containing nucleoside triphosphate hydrolases"/>
    <property type="match status" value="1"/>
</dbReference>
<evidence type="ECO:0000256" key="5">
    <source>
        <dbReference type="ARBA" id="ARBA00022741"/>
    </source>
</evidence>
<gene>
    <name evidence="14" type="ORF">CKAH01_11073</name>
</gene>
<dbReference type="GO" id="GO:0090307">
    <property type="term" value="P:mitotic spindle assembly"/>
    <property type="evidence" value="ECO:0007669"/>
    <property type="project" value="UniProtKB-ARBA"/>
</dbReference>
<dbReference type="GO" id="GO:0005874">
    <property type="term" value="C:microtubule"/>
    <property type="evidence" value="ECO:0007669"/>
    <property type="project" value="UniProtKB-KW"/>
</dbReference>